<comment type="similarity">
    <text evidence="1">Belongs to the peptidase M32 family.</text>
</comment>
<feature type="binding site" evidence="2">
    <location>
        <position position="262"/>
    </location>
    <ligand>
        <name>Zn(2+)</name>
        <dbReference type="ChEBI" id="CHEBI:29105"/>
        <note>catalytic</note>
    </ligand>
</feature>
<dbReference type="InterPro" id="IPR001333">
    <property type="entry name" value="Peptidase_M32_Taq"/>
</dbReference>
<keyword evidence="1" id="KW-0482">Metalloprotease</keyword>
<dbReference type="GO" id="GO:0006508">
    <property type="term" value="P:proteolysis"/>
    <property type="evidence" value="ECO:0007669"/>
    <property type="project" value="UniProtKB-UniRule"/>
</dbReference>
<dbReference type="EMBL" id="CP040089">
    <property type="protein sequence ID" value="QGA79941.1"/>
    <property type="molecule type" value="Genomic_DNA"/>
</dbReference>
<evidence type="ECO:0000256" key="1">
    <source>
        <dbReference type="PIRNR" id="PIRNR006615"/>
    </source>
</evidence>
<evidence type="ECO:0000256" key="4">
    <source>
        <dbReference type="SAM" id="Coils"/>
    </source>
</evidence>
<dbReference type="GeneID" id="42364412"/>
<keyword evidence="6" id="KW-1185">Reference proteome</keyword>
<comment type="function">
    <text evidence="1">Broad specificity carboxypetidase that releases amino acids sequentially from the C-terminus, including neutral, aromatic, polar and basic residues.</text>
</comment>
<gene>
    <name evidence="5" type="ORF">LC1Nh_0032</name>
</gene>
<keyword evidence="1" id="KW-0645">Protease</keyword>
<dbReference type="PROSITE" id="PS52034">
    <property type="entry name" value="PEPTIDASE_M32"/>
    <property type="match status" value="1"/>
</dbReference>
<name>A0A5Q0UF12_9ARCH</name>
<dbReference type="SUPFAM" id="SSF55486">
    <property type="entry name" value="Metalloproteases ('zincins'), catalytic domain"/>
    <property type="match status" value="1"/>
</dbReference>
<dbReference type="PIRSF" id="PIRSF006615">
    <property type="entry name" value="Zn_crbxpep_Taq"/>
    <property type="match status" value="1"/>
</dbReference>
<dbReference type="GO" id="GO:0046872">
    <property type="term" value="F:metal ion binding"/>
    <property type="evidence" value="ECO:0007669"/>
    <property type="project" value="UniProtKB-KW"/>
</dbReference>
<feature type="binding site" evidence="2">
    <location>
        <position position="258"/>
    </location>
    <ligand>
        <name>Zn(2+)</name>
        <dbReference type="ChEBI" id="CHEBI:29105"/>
        <note>catalytic</note>
    </ligand>
</feature>
<keyword evidence="1 5" id="KW-0121">Carboxypeptidase</keyword>
<feature type="active site" description="Proton donor/acceptor" evidence="3">
    <location>
        <position position="259"/>
    </location>
</feature>
<dbReference type="EC" id="3.4.17.19" evidence="1"/>
<evidence type="ECO:0000256" key="2">
    <source>
        <dbReference type="PIRSR" id="PIRSR006615-1"/>
    </source>
</evidence>
<protein>
    <recommendedName>
        <fullName evidence="1">Metal-dependent carboxypeptidase</fullName>
        <ecNumber evidence="1">3.4.17.19</ecNumber>
    </recommendedName>
</protein>
<dbReference type="Proteomes" id="UP000377803">
    <property type="component" value="Chromosome"/>
</dbReference>
<dbReference type="GO" id="GO:0004181">
    <property type="term" value="F:metallocarboxypeptidase activity"/>
    <property type="evidence" value="ECO:0007669"/>
    <property type="project" value="UniProtKB-UniRule"/>
</dbReference>
<evidence type="ECO:0000313" key="5">
    <source>
        <dbReference type="EMBL" id="QGA79941.1"/>
    </source>
</evidence>
<feature type="binding site" evidence="2">
    <location>
        <position position="288"/>
    </location>
    <ligand>
        <name>Zn(2+)</name>
        <dbReference type="ChEBI" id="CHEBI:29105"/>
        <note>catalytic</note>
    </ligand>
</feature>
<comment type="catalytic activity">
    <reaction evidence="1">
        <text>Release of a C-terminal amino acid with broad specificity, except for -Pro.</text>
        <dbReference type="EC" id="3.4.17.19"/>
    </reaction>
</comment>
<dbReference type="RefSeq" id="WP_153549679.1">
    <property type="nucleotide sequence ID" value="NZ_CP040089.1"/>
</dbReference>
<evidence type="ECO:0000256" key="3">
    <source>
        <dbReference type="PIRSR" id="PIRSR006615-2"/>
    </source>
</evidence>
<dbReference type="KEGG" id="ncon:LC1Nh_0032"/>
<dbReference type="CDD" id="cd06460">
    <property type="entry name" value="M32_Taq"/>
    <property type="match status" value="1"/>
</dbReference>
<keyword evidence="2" id="KW-0862">Zinc</keyword>
<keyword evidence="1 5" id="KW-0378">Hydrolase</keyword>
<sequence length="495" mass="58027">MSYSDFEDEVKTLTNLEEASKFLNWDEEVMMPENGVMPRSRQKSTLSKVRHEKLTSDNLGEIIDSIDENELDEDQKANMRELKREREKMLKVPGKLIEKISQKESECVDVWKKAREEDDFESFAEELRELVELKREYAAALNEGEEPYKVLYKDYEPYLSFERMEKILQKLKEELNPLIDEIQESNPDLCTDAFKGSFEEDKEMRFNKEIAQELGFPDEKGRLDFSAHPFTVGNSYDTRITTRTKDNDITGSLMPTIHEAGHALYNLGVPEKFYGTPRGQPRELSIHESQSRLWENHVGRSKAFSKYLLPKLEEKFPEEFSDTSVEDCYESLNQVYDDNLIRVEADELTYHMHIIIRFEIGRKLINGDIEVEELPEIWDQKMEKYLGITPETDSEGVMQDIHWAWGSFGYFSTYTLGSVISAQLYEKIEEDIEKPENKIENGNFEPILNWLRENIHKKGRLLKTEELVEEATGQKPTAEPFLEYIEEKYSELYNL</sequence>
<proteinExistence type="inferred from homology"/>
<dbReference type="AlphaFoldDB" id="A0A5Q0UF12"/>
<accession>A0A5Q0UF12</accession>
<dbReference type="Gene3D" id="1.10.1370.30">
    <property type="match status" value="1"/>
</dbReference>
<dbReference type="OrthoDB" id="7244at2157"/>
<dbReference type="PANTHER" id="PTHR34217:SF1">
    <property type="entry name" value="CARBOXYPEPTIDASE 1"/>
    <property type="match status" value="1"/>
</dbReference>
<comment type="cofactor">
    <cofactor evidence="2">
        <name>Zn(2+)</name>
        <dbReference type="ChEBI" id="CHEBI:29105"/>
    </cofactor>
    <text evidence="2">Binds 1 zinc ion per subunit.</text>
</comment>
<feature type="coiled-coil region" evidence="4">
    <location>
        <begin position="113"/>
        <end position="181"/>
    </location>
</feature>
<organism evidence="5 6">
    <name type="scientific">Candidatus Nanohalobium constans</name>
    <dbReference type="NCBI Taxonomy" id="2565781"/>
    <lineage>
        <taxon>Archaea</taxon>
        <taxon>Candidatus Nanohalarchaeota</taxon>
        <taxon>Candidatus Nanohalobia</taxon>
        <taxon>Candidatus Nanohalobiales</taxon>
        <taxon>Candidatus Nanohalobiaceae</taxon>
        <taxon>Candidatus Nanohalobium</taxon>
    </lineage>
</organism>
<evidence type="ECO:0000313" key="6">
    <source>
        <dbReference type="Proteomes" id="UP000377803"/>
    </source>
</evidence>
<dbReference type="PRINTS" id="PR00998">
    <property type="entry name" value="CRBOXYPTASET"/>
</dbReference>
<keyword evidence="4" id="KW-0175">Coiled coil</keyword>
<keyword evidence="1 2" id="KW-0479">Metal-binding</keyword>
<reference evidence="6" key="1">
    <citation type="submission" date="2019-05" db="EMBL/GenBank/DDBJ databases">
        <title>Candidatus Nanohalobium constans, a novel model system to study the DPANN nano-sized archaea: genomic and physiological characterization of a nanoarchaeon co-cultured with its chitinotrophic host.</title>
        <authorList>
            <person name="La Cono V."/>
            <person name="Arcadi E."/>
            <person name="Crisafi F."/>
            <person name="Denaro R."/>
            <person name="La Spada G."/>
            <person name="Messina E."/>
            <person name="Smedile F."/>
            <person name="Toshchakov S.V."/>
            <person name="Shevchenko M.A."/>
            <person name="Golyshin P.N."/>
            <person name="Golyshina O.V."/>
            <person name="Ferrer M."/>
            <person name="Rohde M."/>
            <person name="Mushegian A."/>
            <person name="Sorokin D.Y."/>
            <person name="Giuliano L."/>
            <person name="Yakimov M.M."/>
        </authorList>
    </citation>
    <scope>NUCLEOTIDE SEQUENCE [LARGE SCALE GENOMIC DNA]</scope>
    <source>
        <strain evidence="6">LC1Nh</strain>
    </source>
</reference>
<dbReference type="PANTHER" id="PTHR34217">
    <property type="entry name" value="METAL-DEPENDENT CARBOXYPEPTIDASE"/>
    <property type="match status" value="1"/>
</dbReference>
<dbReference type="Pfam" id="PF02074">
    <property type="entry name" value="Peptidase_M32"/>
    <property type="match status" value="1"/>
</dbReference>